<protein>
    <submittedName>
        <fullName evidence="1">Uncharacterized protein</fullName>
    </submittedName>
</protein>
<gene>
    <name evidence="1" type="ORF">SteCoe_28047</name>
</gene>
<sequence length="69" mass="7717">MGCVNYKSISAASTMRSQTKVLRIEGLSPLRPCKGLFLIVEENSFLEESQSMVAGEWKNPIRIEALETK</sequence>
<dbReference type="EMBL" id="MPUH01000832">
    <property type="protein sequence ID" value="OMJ73296.1"/>
    <property type="molecule type" value="Genomic_DNA"/>
</dbReference>
<evidence type="ECO:0000313" key="1">
    <source>
        <dbReference type="EMBL" id="OMJ73296.1"/>
    </source>
</evidence>
<dbReference type="Proteomes" id="UP000187209">
    <property type="component" value="Unassembled WGS sequence"/>
</dbReference>
<dbReference type="AlphaFoldDB" id="A0A1R2B954"/>
<comment type="caution">
    <text evidence="1">The sequence shown here is derived from an EMBL/GenBank/DDBJ whole genome shotgun (WGS) entry which is preliminary data.</text>
</comment>
<evidence type="ECO:0000313" key="2">
    <source>
        <dbReference type="Proteomes" id="UP000187209"/>
    </source>
</evidence>
<name>A0A1R2B954_9CILI</name>
<keyword evidence="2" id="KW-1185">Reference proteome</keyword>
<organism evidence="1 2">
    <name type="scientific">Stentor coeruleus</name>
    <dbReference type="NCBI Taxonomy" id="5963"/>
    <lineage>
        <taxon>Eukaryota</taxon>
        <taxon>Sar</taxon>
        <taxon>Alveolata</taxon>
        <taxon>Ciliophora</taxon>
        <taxon>Postciliodesmatophora</taxon>
        <taxon>Heterotrichea</taxon>
        <taxon>Heterotrichida</taxon>
        <taxon>Stentoridae</taxon>
        <taxon>Stentor</taxon>
    </lineage>
</organism>
<proteinExistence type="predicted"/>
<accession>A0A1R2B954</accession>
<reference evidence="1 2" key="1">
    <citation type="submission" date="2016-11" db="EMBL/GenBank/DDBJ databases">
        <title>The macronuclear genome of Stentor coeruleus: a giant cell with tiny introns.</title>
        <authorList>
            <person name="Slabodnick M."/>
            <person name="Ruby J.G."/>
            <person name="Reiff S.B."/>
            <person name="Swart E.C."/>
            <person name="Gosai S."/>
            <person name="Prabakaran S."/>
            <person name="Witkowska E."/>
            <person name="Larue G.E."/>
            <person name="Fisher S."/>
            <person name="Freeman R.M."/>
            <person name="Gunawardena J."/>
            <person name="Chu W."/>
            <person name="Stover N.A."/>
            <person name="Gregory B.D."/>
            <person name="Nowacki M."/>
            <person name="Derisi J."/>
            <person name="Roy S.W."/>
            <person name="Marshall W.F."/>
            <person name="Sood P."/>
        </authorList>
    </citation>
    <scope>NUCLEOTIDE SEQUENCE [LARGE SCALE GENOMIC DNA]</scope>
    <source>
        <strain evidence="1">WM001</strain>
    </source>
</reference>